<accession>A0A1H8CX57</accession>
<keyword evidence="8" id="KW-1185">Reference proteome</keyword>
<dbReference type="GO" id="GO:0003700">
    <property type="term" value="F:DNA-binding transcription factor activity"/>
    <property type="evidence" value="ECO:0007669"/>
    <property type="project" value="InterPro"/>
</dbReference>
<keyword evidence="4" id="KW-0175">Coiled coil</keyword>
<keyword evidence="2 7" id="KW-0238">DNA-binding</keyword>
<gene>
    <name evidence="7" type="ORF">SAMN05216180_2379</name>
</gene>
<feature type="domain" description="HTH araC/xylS-type" evidence="6">
    <location>
        <begin position="661"/>
        <end position="760"/>
    </location>
</feature>
<dbReference type="Gene3D" id="1.10.10.60">
    <property type="entry name" value="Homeodomain-like"/>
    <property type="match status" value="2"/>
</dbReference>
<dbReference type="InterPro" id="IPR009057">
    <property type="entry name" value="Homeodomain-like_sf"/>
</dbReference>
<protein>
    <submittedName>
        <fullName evidence="7">AraC-type DNA-binding protein</fullName>
    </submittedName>
</protein>
<feature type="coiled-coil region" evidence="4">
    <location>
        <begin position="43"/>
        <end position="70"/>
    </location>
</feature>
<keyword evidence="1" id="KW-0805">Transcription regulation</keyword>
<keyword evidence="5" id="KW-1133">Transmembrane helix</keyword>
<sequence>MLKKVGYKTKILLYFIIIVLTIVISLSGINYLNSRKLMTDSARQQAADTLAQLKNTNDLLLENMEQSLKAFTSYSDLEFFGIRYDTIRDYRVKKAVFDRISDVLNMNTFFTSCYVYYPEQKTVIDVNVYTPNYKSIYENSNQKLIDAAYAAHLAGGGEQSPLYSIVKTGGETEWVMCVPVQCSSQIVKPPLLIVTVDSSYFFQNLKNISLLADSQVYISNKHSNWIGSDSPPKEVVERFLKSAQTSLKGNFIQTMNHTKYMTTYEVSQVSGWNYLYIVPLDTIYYKINFLLVTALFAALLCGIVGFAIARILAGKIYTPIEALSGELSVVKDAMPPQGDAFNNLRTGVTALISQNKLMQQKLTESELIVKNAFLRQLLENQVELYESLYESFESYNILFTDKMRYMVATLAVEQSVTSMPTYANRKETLMLLIQIEQFLQNQTQMKNDIFFESVNMDTNEVTIIFAMNNPSISEQQVSSLLSLVRQDVENSHHHAVTVGYSHISQDVAQIPYLYQQTQAALEYQFVLGTSRIISFGDLPENVAKNYRYPWNIEKIILSNLKQGLYHDVCTEIDHFAHYALLNIQDTEKIRLSFIHLYTDIMQTAEETSPDNLNNIVTDTVYQGILQSNCWADVVKLLKEYCCQLCEKINQKRNDHTNDIALSAIEFINDSFISPDLDLEVLSQKLNFSVSYISKMFKLSTGVSVKEYITQKRIALACELLTNTNKKVWEISKQVGYVQQRSFIEIFKKYKGMTPSEFRNK</sequence>
<evidence type="ECO:0000256" key="3">
    <source>
        <dbReference type="ARBA" id="ARBA00023163"/>
    </source>
</evidence>
<reference evidence="7 8" key="1">
    <citation type="submission" date="2016-10" db="EMBL/GenBank/DDBJ databases">
        <authorList>
            <person name="de Groot N.N."/>
        </authorList>
    </citation>
    <scope>NUCLEOTIDE SEQUENCE [LARGE SCALE GENOMIC DNA]</scope>
    <source>
        <strain evidence="7 8">CGMCC 1.5070</strain>
    </source>
</reference>
<dbReference type="AlphaFoldDB" id="A0A1H8CX57"/>
<evidence type="ECO:0000256" key="2">
    <source>
        <dbReference type="ARBA" id="ARBA00023125"/>
    </source>
</evidence>
<dbReference type="STRING" id="474960.SAMN05216180_2379"/>
<keyword evidence="3" id="KW-0804">Transcription</keyword>
<dbReference type="PANTHER" id="PTHR43280:SF28">
    <property type="entry name" value="HTH-TYPE TRANSCRIPTIONAL ACTIVATOR RHAS"/>
    <property type="match status" value="1"/>
</dbReference>
<proteinExistence type="predicted"/>
<evidence type="ECO:0000313" key="7">
    <source>
        <dbReference type="EMBL" id="SEM99462.1"/>
    </source>
</evidence>
<organism evidence="7 8">
    <name type="scientific">Hydrogenoanaerobacterium saccharovorans</name>
    <dbReference type="NCBI Taxonomy" id="474960"/>
    <lineage>
        <taxon>Bacteria</taxon>
        <taxon>Bacillati</taxon>
        <taxon>Bacillota</taxon>
        <taxon>Clostridia</taxon>
        <taxon>Eubacteriales</taxon>
        <taxon>Oscillospiraceae</taxon>
        <taxon>Hydrogenoanaerobacterium</taxon>
    </lineage>
</organism>
<dbReference type="PRINTS" id="PR00032">
    <property type="entry name" value="HTHARAC"/>
</dbReference>
<name>A0A1H8CX57_9FIRM</name>
<dbReference type="GO" id="GO:0043565">
    <property type="term" value="F:sequence-specific DNA binding"/>
    <property type="evidence" value="ECO:0007669"/>
    <property type="project" value="InterPro"/>
</dbReference>
<dbReference type="Pfam" id="PF12833">
    <property type="entry name" value="HTH_18"/>
    <property type="match status" value="1"/>
</dbReference>
<keyword evidence="5" id="KW-0472">Membrane</keyword>
<keyword evidence="5" id="KW-0812">Transmembrane</keyword>
<evidence type="ECO:0000259" key="6">
    <source>
        <dbReference type="PROSITE" id="PS01124"/>
    </source>
</evidence>
<dbReference type="RefSeq" id="WP_092755430.1">
    <property type="nucleotide sequence ID" value="NZ_FOCG01000002.1"/>
</dbReference>
<evidence type="ECO:0000313" key="8">
    <source>
        <dbReference type="Proteomes" id="UP000199158"/>
    </source>
</evidence>
<dbReference type="PROSITE" id="PS01124">
    <property type="entry name" value="HTH_ARAC_FAMILY_2"/>
    <property type="match status" value="1"/>
</dbReference>
<evidence type="ECO:0000256" key="4">
    <source>
        <dbReference type="SAM" id="Coils"/>
    </source>
</evidence>
<evidence type="ECO:0000256" key="5">
    <source>
        <dbReference type="SAM" id="Phobius"/>
    </source>
</evidence>
<dbReference type="InterPro" id="IPR020449">
    <property type="entry name" value="Tscrpt_reg_AraC-type_HTH"/>
</dbReference>
<evidence type="ECO:0000256" key="1">
    <source>
        <dbReference type="ARBA" id="ARBA00023015"/>
    </source>
</evidence>
<dbReference type="OrthoDB" id="184994at2"/>
<dbReference type="InterPro" id="IPR018060">
    <property type="entry name" value="HTH_AraC"/>
</dbReference>
<dbReference type="EMBL" id="FOCG01000002">
    <property type="protein sequence ID" value="SEM99462.1"/>
    <property type="molecule type" value="Genomic_DNA"/>
</dbReference>
<feature type="transmembrane region" description="Helical" evidence="5">
    <location>
        <begin position="289"/>
        <end position="313"/>
    </location>
</feature>
<dbReference type="PANTHER" id="PTHR43280">
    <property type="entry name" value="ARAC-FAMILY TRANSCRIPTIONAL REGULATOR"/>
    <property type="match status" value="1"/>
</dbReference>
<dbReference type="Proteomes" id="UP000199158">
    <property type="component" value="Unassembled WGS sequence"/>
</dbReference>
<dbReference type="SMART" id="SM00342">
    <property type="entry name" value="HTH_ARAC"/>
    <property type="match status" value="1"/>
</dbReference>
<feature type="transmembrane region" description="Helical" evidence="5">
    <location>
        <begin position="12"/>
        <end position="33"/>
    </location>
</feature>
<dbReference type="SUPFAM" id="SSF46689">
    <property type="entry name" value="Homeodomain-like"/>
    <property type="match status" value="1"/>
</dbReference>